<proteinExistence type="predicted"/>
<organism evidence="2 3">
    <name type="scientific">Niastella koreensis</name>
    <dbReference type="NCBI Taxonomy" id="354356"/>
    <lineage>
        <taxon>Bacteria</taxon>
        <taxon>Pseudomonadati</taxon>
        <taxon>Bacteroidota</taxon>
        <taxon>Chitinophagia</taxon>
        <taxon>Chitinophagales</taxon>
        <taxon>Chitinophagaceae</taxon>
        <taxon>Niastella</taxon>
    </lineage>
</organism>
<gene>
    <name evidence="2" type="ORF">A4D02_08145</name>
</gene>
<keyword evidence="3" id="KW-1185">Reference proteome</keyword>
<dbReference type="RefSeq" id="WP_014221879.1">
    <property type="nucleotide sequence ID" value="NZ_LWBO01000012.1"/>
</dbReference>
<evidence type="ECO:0008006" key="4">
    <source>
        <dbReference type="Google" id="ProtNLM"/>
    </source>
</evidence>
<keyword evidence="1" id="KW-0732">Signal</keyword>
<accession>A0ABX3NWP9</accession>
<sequence length="158" mass="16824">MKIVINIVSILAAVLVLGSCTKQATDPLMDARPDVPVSFTNATDYRPDPTVTCSLKDSIITIKMEIPASSGRTITQISKIATSTSYAKIQGATGLYVSTPIPVNATSYSYQTTLKAYFAANGGSATANSELANRFYFSVKLDNGNDVITLPVRILIVP</sequence>
<evidence type="ECO:0000313" key="2">
    <source>
        <dbReference type="EMBL" id="OQP48664.1"/>
    </source>
</evidence>
<comment type="caution">
    <text evidence="2">The sequence shown here is derived from an EMBL/GenBank/DDBJ whole genome shotgun (WGS) entry which is preliminary data.</text>
</comment>
<dbReference type="EMBL" id="LWBO01000012">
    <property type="protein sequence ID" value="OQP48664.1"/>
    <property type="molecule type" value="Genomic_DNA"/>
</dbReference>
<name>A0ABX3NWP9_9BACT</name>
<feature type="chain" id="PRO_5046640146" description="DUF1735 domain-containing protein" evidence="1">
    <location>
        <begin position="25"/>
        <end position="158"/>
    </location>
</feature>
<evidence type="ECO:0000313" key="3">
    <source>
        <dbReference type="Proteomes" id="UP000192277"/>
    </source>
</evidence>
<dbReference type="Proteomes" id="UP000192277">
    <property type="component" value="Unassembled WGS sequence"/>
</dbReference>
<evidence type="ECO:0000256" key="1">
    <source>
        <dbReference type="SAM" id="SignalP"/>
    </source>
</evidence>
<protein>
    <recommendedName>
        <fullName evidence="4">DUF1735 domain-containing protein</fullName>
    </recommendedName>
</protein>
<feature type="signal peptide" evidence="1">
    <location>
        <begin position="1"/>
        <end position="24"/>
    </location>
</feature>
<reference evidence="2 3" key="1">
    <citation type="submission" date="2016-04" db="EMBL/GenBank/DDBJ databases">
        <authorList>
            <person name="Chen L."/>
            <person name="Zhuang W."/>
            <person name="Wang G."/>
        </authorList>
    </citation>
    <scope>NUCLEOTIDE SEQUENCE [LARGE SCALE GENOMIC DNA]</scope>
    <source>
        <strain evidence="3">GR20</strain>
    </source>
</reference>
<dbReference type="PROSITE" id="PS51257">
    <property type="entry name" value="PROKAR_LIPOPROTEIN"/>
    <property type="match status" value="1"/>
</dbReference>